<feature type="region of interest" description="Disordered" evidence="1">
    <location>
        <begin position="624"/>
        <end position="731"/>
    </location>
</feature>
<feature type="compositionally biased region" description="Acidic residues" evidence="1">
    <location>
        <begin position="746"/>
        <end position="761"/>
    </location>
</feature>
<feature type="compositionally biased region" description="Polar residues" evidence="1">
    <location>
        <begin position="319"/>
        <end position="344"/>
    </location>
</feature>
<dbReference type="PROSITE" id="PS50004">
    <property type="entry name" value="C2"/>
    <property type="match status" value="1"/>
</dbReference>
<feature type="compositionally biased region" description="Basic residues" evidence="1">
    <location>
        <begin position="106"/>
        <end position="123"/>
    </location>
</feature>
<evidence type="ECO:0000313" key="3">
    <source>
        <dbReference type="EMBL" id="KAK8878589.1"/>
    </source>
</evidence>
<dbReference type="SUPFAM" id="SSF49562">
    <property type="entry name" value="C2 domain (Calcium/lipid-binding domain, CaLB)"/>
    <property type="match status" value="1"/>
</dbReference>
<feature type="compositionally biased region" description="Basic and acidic residues" evidence="1">
    <location>
        <begin position="273"/>
        <end position="296"/>
    </location>
</feature>
<feature type="compositionally biased region" description="Polar residues" evidence="1">
    <location>
        <begin position="362"/>
        <end position="393"/>
    </location>
</feature>
<feature type="region of interest" description="Disordered" evidence="1">
    <location>
        <begin position="91"/>
        <end position="133"/>
    </location>
</feature>
<proteinExistence type="predicted"/>
<name>A0ABR2JL86_9EUKA</name>
<accession>A0ABR2JL86</accession>
<sequence length="1161" mass="132327">MKPTSTKSKSNKSPYTSNKNNTSSPNKNRHSQKISNDETEIRQFDSKNRNASSPHKSEKAKDPFIFPAVEKRYIIDDDDNNVEYTYDYEYESTIDDKKSIPQKNKAQPKNKNSPKKQMPKKNTRNIPLSPRKREIVQQISKLEAELRDLQSSVISGMTNENSESMNELTQKIDAKKRRLNELERMAEIEKLQQKEQNDKEELRRRIEILERNQEELLSPKPRPNLGFMSPNDAIISIQAKPFEQPEEGSSLIERRNQAPLNVDVPNKKTGNKQQEKKDEPQVQEREVSLSSERKLNESSFCKLNPRDAKEFADKHLKNIVTSNSKENSSQPKPRSSHSTNQKSLRSQKEQNKTPESNFHFIHSSNKQNESPKIKPKSQTPINQQQKQDKPTVTTRTIDLNRQENNQDYDNLSVDVTIVDVRKIPDVSAYCVIYTEATNRSPNKTKVSKRGTESNVFNESFHFEFSQLVPKSSVLVILIKKEDLIKGDKLIGSVKIDLNAVIRSMNKKKVNALDKAFPIISDSKVQTEGRLHLILKSDCANNAHINKFEPEKKTKKAPKKIENPANSIENKAENSQENIPLNDDNNNNVIERNQEIELESTNEQKNPPKVQPNLKSSIVSLLSSQSSKASLPQNQVANLPKDESKNEKQERLPRRKTNTDTNANTNKNTNANNNTNTNNNTNANTNINTNTNDINANTNRNAKKVAKQKPKENINNVKSPKSPKYNWNTVSLPKTNKKKPIYEIISEDEEQNKQDDSDEFDETAPSLNPSSFPLPKIKYTPSVEGEILRENEIRTQLDQSLQDILEQTGSPVRTREVDFEIENDTFFEEEEEEIDLNSDLPLETVSEDEDQIINKLDKTFGKEPPRLSSAGQSEVEFSFNNSDDAVTYNLANISKYYQPRFINDDVAKRRTERKRRQQFLESQHINERDIDLESSLSIEGDENTDFQNNSSSKKRPRITKVSNTNESIDSLVNSEPDEQIAILPISDDDDSENNNNEIVEPNVVTKESNLVSNNNSAGLLQETSSSEEEEKPKREEEKPKREEEEKIDDSSSIASMELDLFISNNTKKPSSKVDDKINNIEKVESEKSPNEIMFNNSNSDKKMSASNTQASIPTNSSLISIGETSSFSECSIKSSFEQFNFIESVKKLSKSNEVNIVKEDSD</sequence>
<feature type="compositionally biased region" description="Polar residues" evidence="1">
    <location>
        <begin position="1004"/>
        <end position="1023"/>
    </location>
</feature>
<feature type="compositionally biased region" description="Low complexity" evidence="1">
    <location>
        <begin position="658"/>
        <end position="699"/>
    </location>
</feature>
<feature type="compositionally biased region" description="Basic and acidic residues" evidence="1">
    <location>
        <begin position="35"/>
        <end position="48"/>
    </location>
</feature>
<feature type="region of interest" description="Disordered" evidence="1">
    <location>
        <begin position="1"/>
        <end position="78"/>
    </location>
</feature>
<feature type="domain" description="C2" evidence="2">
    <location>
        <begin position="375"/>
        <end position="510"/>
    </location>
</feature>
<feature type="region of interest" description="Disordered" evidence="1">
    <location>
        <begin position="1083"/>
        <end position="1108"/>
    </location>
</feature>
<dbReference type="EMBL" id="JAPFFF010000011">
    <property type="protein sequence ID" value="KAK8878589.1"/>
    <property type="molecule type" value="Genomic_DNA"/>
</dbReference>
<feature type="region of interest" description="Disordered" evidence="1">
    <location>
        <begin position="746"/>
        <end position="776"/>
    </location>
</feature>
<dbReference type="Pfam" id="PF00168">
    <property type="entry name" value="C2"/>
    <property type="match status" value="1"/>
</dbReference>
<evidence type="ECO:0000313" key="4">
    <source>
        <dbReference type="Proteomes" id="UP001470230"/>
    </source>
</evidence>
<keyword evidence="4" id="KW-1185">Reference proteome</keyword>
<evidence type="ECO:0000256" key="1">
    <source>
        <dbReference type="SAM" id="MobiDB-lite"/>
    </source>
</evidence>
<feature type="compositionally biased region" description="Polar residues" evidence="1">
    <location>
        <begin position="564"/>
        <end position="578"/>
    </location>
</feature>
<feature type="compositionally biased region" description="Basic and acidic residues" evidence="1">
    <location>
        <begin position="1029"/>
        <end position="1043"/>
    </location>
</feature>
<feature type="compositionally biased region" description="Low complexity" evidence="1">
    <location>
        <begin position="1"/>
        <end position="26"/>
    </location>
</feature>
<feature type="region of interest" description="Disordered" evidence="1">
    <location>
        <begin position="545"/>
        <end position="586"/>
    </location>
</feature>
<dbReference type="InterPro" id="IPR035892">
    <property type="entry name" value="C2_domain_sf"/>
</dbReference>
<feature type="region of interest" description="Disordered" evidence="1">
    <location>
        <begin position="930"/>
        <end position="1053"/>
    </location>
</feature>
<evidence type="ECO:0000259" key="2">
    <source>
        <dbReference type="PROSITE" id="PS50004"/>
    </source>
</evidence>
<feature type="region of interest" description="Disordered" evidence="1">
    <location>
        <begin position="210"/>
        <end position="301"/>
    </location>
</feature>
<feature type="compositionally biased region" description="Basic and acidic residues" evidence="1">
    <location>
        <begin position="639"/>
        <end position="651"/>
    </location>
</feature>
<comment type="caution">
    <text evidence="3">The sequence shown here is derived from an EMBL/GenBank/DDBJ whole genome shotgun (WGS) entry which is preliminary data.</text>
</comment>
<dbReference type="SMART" id="SM00239">
    <property type="entry name" value="C2"/>
    <property type="match status" value="1"/>
</dbReference>
<dbReference type="Gene3D" id="2.60.40.150">
    <property type="entry name" value="C2 domain"/>
    <property type="match status" value="1"/>
</dbReference>
<feature type="region of interest" description="Disordered" evidence="1">
    <location>
        <begin position="319"/>
        <end position="393"/>
    </location>
</feature>
<organism evidence="3 4">
    <name type="scientific">Tritrichomonas musculus</name>
    <dbReference type="NCBI Taxonomy" id="1915356"/>
    <lineage>
        <taxon>Eukaryota</taxon>
        <taxon>Metamonada</taxon>
        <taxon>Parabasalia</taxon>
        <taxon>Tritrichomonadida</taxon>
        <taxon>Tritrichomonadidae</taxon>
        <taxon>Tritrichomonas</taxon>
    </lineage>
</organism>
<feature type="compositionally biased region" description="Polar residues" evidence="1">
    <location>
        <begin position="712"/>
        <end position="731"/>
    </location>
</feature>
<dbReference type="InterPro" id="IPR000008">
    <property type="entry name" value="C2_dom"/>
</dbReference>
<protein>
    <recommendedName>
        <fullName evidence="2">C2 domain-containing protein</fullName>
    </recommendedName>
</protein>
<feature type="compositionally biased region" description="Polar residues" evidence="1">
    <location>
        <begin position="1092"/>
        <end position="1108"/>
    </location>
</feature>
<dbReference type="Proteomes" id="UP001470230">
    <property type="component" value="Unassembled WGS sequence"/>
</dbReference>
<feature type="compositionally biased region" description="Low complexity" evidence="1">
    <location>
        <begin position="992"/>
        <end position="1003"/>
    </location>
</feature>
<feature type="compositionally biased region" description="Polar residues" evidence="1">
    <location>
        <begin position="959"/>
        <end position="972"/>
    </location>
</feature>
<gene>
    <name evidence="3" type="ORF">M9Y10_005369</name>
</gene>
<reference evidence="3 4" key="1">
    <citation type="submission" date="2024-04" db="EMBL/GenBank/DDBJ databases">
        <title>Tritrichomonas musculus Genome.</title>
        <authorList>
            <person name="Alves-Ferreira E."/>
            <person name="Grigg M."/>
            <person name="Lorenzi H."/>
            <person name="Galac M."/>
        </authorList>
    </citation>
    <scope>NUCLEOTIDE SEQUENCE [LARGE SCALE GENOMIC DNA]</scope>
    <source>
        <strain evidence="3 4">EAF2021</strain>
    </source>
</reference>